<proteinExistence type="predicted"/>
<evidence type="ECO:0000313" key="3">
    <source>
        <dbReference type="Proteomes" id="UP000628669"/>
    </source>
</evidence>
<accession>A0ABS1FVD7</accession>
<feature type="signal peptide" evidence="1">
    <location>
        <begin position="1"/>
        <end position="18"/>
    </location>
</feature>
<sequence length="334" mass="38980">MKTLITIFSLLFFSFSYGQSVSKTKPTTLNAIAKFISHENGEMIYISKFSIIKDFSNNAFADTVFVYDSKEIPLDFDTVLLTVNKYGGENSEGNIYFSSPGHDANYGIHPIRDNQISISKNENSEINEWALKGQIRKITVLQYEQFDQTKNKPINTKNYKSITTVNYNHAGNLDSLKILYKTKTSSKFMETNISYNYTNVERTGIVIENKKDTISITRKKWLTNQLYIEEYFDNKNNLFKTTWTFVDSNNKITHQRTEEKHTKSGTKIRPFDIYYTFNENNSLEKITTKFQGIENETFVDKNIDLLFDNNGNPTKSIKFENNIQYLIIKEYEYY</sequence>
<keyword evidence="3" id="KW-1185">Reference proteome</keyword>
<dbReference type="EMBL" id="JAENHK010000010">
    <property type="protein sequence ID" value="MBK1896410.1"/>
    <property type="molecule type" value="Genomic_DNA"/>
</dbReference>
<dbReference type="RefSeq" id="WP_200245900.1">
    <property type="nucleotide sequence ID" value="NZ_JAENHK010000010.1"/>
</dbReference>
<reference evidence="3" key="1">
    <citation type="submission" date="2021-01" db="EMBL/GenBank/DDBJ databases">
        <title>Genome public.</title>
        <authorList>
            <person name="Liu C."/>
            <person name="Sun Q."/>
        </authorList>
    </citation>
    <scope>NUCLEOTIDE SEQUENCE [LARGE SCALE GENOMIC DNA]</scope>
    <source>
        <strain evidence="3">YIM B02567</strain>
    </source>
</reference>
<gene>
    <name evidence="2" type="ORF">JHL15_11640</name>
</gene>
<keyword evidence="1" id="KW-0732">Signal</keyword>
<name>A0ABS1FVD7_9FLAO</name>
<protein>
    <submittedName>
        <fullName evidence="2">Uncharacterized protein</fullName>
    </submittedName>
</protein>
<organism evidence="2 3">
    <name type="scientific">Chryseobacterium paridis</name>
    <dbReference type="NCBI Taxonomy" id="2800328"/>
    <lineage>
        <taxon>Bacteria</taxon>
        <taxon>Pseudomonadati</taxon>
        <taxon>Bacteroidota</taxon>
        <taxon>Flavobacteriia</taxon>
        <taxon>Flavobacteriales</taxon>
        <taxon>Weeksellaceae</taxon>
        <taxon>Chryseobacterium group</taxon>
        <taxon>Chryseobacterium</taxon>
    </lineage>
</organism>
<feature type="chain" id="PRO_5046935774" evidence="1">
    <location>
        <begin position="19"/>
        <end position="334"/>
    </location>
</feature>
<dbReference type="Proteomes" id="UP000628669">
    <property type="component" value="Unassembled WGS sequence"/>
</dbReference>
<evidence type="ECO:0000313" key="2">
    <source>
        <dbReference type="EMBL" id="MBK1896410.1"/>
    </source>
</evidence>
<comment type="caution">
    <text evidence="2">The sequence shown here is derived from an EMBL/GenBank/DDBJ whole genome shotgun (WGS) entry which is preliminary data.</text>
</comment>
<evidence type="ECO:0000256" key="1">
    <source>
        <dbReference type="SAM" id="SignalP"/>
    </source>
</evidence>